<feature type="region of interest" description="Disordered" evidence="1">
    <location>
        <begin position="382"/>
        <end position="409"/>
    </location>
</feature>
<feature type="compositionally biased region" description="Low complexity" evidence="1">
    <location>
        <begin position="390"/>
        <end position="409"/>
    </location>
</feature>
<feature type="transmembrane region" description="Helical" evidence="2">
    <location>
        <begin position="257"/>
        <end position="280"/>
    </location>
</feature>
<evidence type="ECO:0000256" key="2">
    <source>
        <dbReference type="SAM" id="Phobius"/>
    </source>
</evidence>
<reference evidence="3" key="1">
    <citation type="submission" date="2023-10" db="EMBL/GenBank/DDBJ databases">
        <title>Whole Genome based description of the genera Actinobaculum and Actinotignum reveals a complex phylogenetic relationship within the species included in the genus Actinotignum.</title>
        <authorList>
            <person name="Jensen C.S."/>
            <person name="Dargis R."/>
            <person name="Kemp M."/>
            <person name="Christensen J.J."/>
        </authorList>
    </citation>
    <scope>NUCLEOTIDE SEQUENCE</scope>
    <source>
        <strain evidence="3">SLA_B511</strain>
    </source>
</reference>
<accession>A0AAW9HN76</accession>
<evidence type="ECO:0000313" key="3">
    <source>
        <dbReference type="EMBL" id="MDY5155116.1"/>
    </source>
</evidence>
<keyword evidence="2" id="KW-0812">Transmembrane</keyword>
<feature type="transmembrane region" description="Helical" evidence="2">
    <location>
        <begin position="169"/>
        <end position="189"/>
    </location>
</feature>
<dbReference type="Pfam" id="PF09852">
    <property type="entry name" value="DUF2079"/>
    <property type="match status" value="1"/>
</dbReference>
<dbReference type="Proteomes" id="UP001281731">
    <property type="component" value="Unassembled WGS sequence"/>
</dbReference>
<feature type="transmembrane region" description="Helical" evidence="2">
    <location>
        <begin position="112"/>
        <end position="133"/>
    </location>
</feature>
<feature type="compositionally biased region" description="Polar residues" evidence="1">
    <location>
        <begin position="1"/>
        <end position="24"/>
    </location>
</feature>
<gene>
    <name evidence="3" type="ORF">R6G80_05175</name>
</gene>
<proteinExistence type="predicted"/>
<dbReference type="AlphaFoldDB" id="A0AAW9HN76"/>
<comment type="caution">
    <text evidence="3">The sequence shown here is derived from an EMBL/GenBank/DDBJ whole genome shotgun (WGS) entry which is preliminary data.</text>
</comment>
<sequence length="545" mass="59844">MATIPGSSQGSTHSFATPNTTQAPHSRGRSPLRFRINHAIALSIALFAFATFTYVSVYQWRNFVSPSWDLGIFTQLVDQYSHFRAPIVDIKGPGFNLLGDHFHPILVLLAPIYRLFPSGLTLLVVQNALFALASYPITRYACARFGNVAGAFIGFAGAFSWGLHAAVVAQFHEIAFAVPLISFGLIAWLEGRYFRAATYLGALVFVKEDMGLTLMAFVAVPPLITLRSSRGSLRERFAVLRSRLSNRSSGWLTPERLGILLGCWGLLWVLLSVFVVLPMFNTAGQWDYYGRFDGNDSGLFAHFSTKMTTVFTLVLTMGAVGTISPFALLILPTLAWRFLGNIPYYWGTDWHYSAILMPIAMVALIDALQYVTSFSQAVTSQTSHHNPQLPATTTGAGLPATTPQTGAPPSKYLRKNTIFATCCALVSLLPSATWATQQGVIPLLRGVNPELSSKQRLSARSSVEAVPQGAKVVTDIYMLAYLVPGRTVFWEGTVQGTPVDYVVFSPHSNHGNGENVLDWARQTFGGDWKIVYDENGYVVVRRLLP</sequence>
<evidence type="ECO:0000313" key="4">
    <source>
        <dbReference type="Proteomes" id="UP001281731"/>
    </source>
</evidence>
<keyword evidence="2" id="KW-0472">Membrane</keyword>
<feature type="region of interest" description="Disordered" evidence="1">
    <location>
        <begin position="1"/>
        <end position="29"/>
    </location>
</feature>
<name>A0AAW9HN76_9ACTO</name>
<feature type="transmembrane region" description="Helical" evidence="2">
    <location>
        <begin position="310"/>
        <end position="330"/>
    </location>
</feature>
<dbReference type="EMBL" id="JAWNGC010000005">
    <property type="protein sequence ID" value="MDY5155116.1"/>
    <property type="molecule type" value="Genomic_DNA"/>
</dbReference>
<protein>
    <submittedName>
        <fullName evidence="3">DUF2079 domain-containing protein</fullName>
    </submittedName>
</protein>
<dbReference type="RefSeq" id="WP_320756551.1">
    <property type="nucleotide sequence ID" value="NZ_JAWNGC010000005.1"/>
</dbReference>
<keyword evidence="2" id="KW-1133">Transmembrane helix</keyword>
<feature type="transmembrane region" description="Helical" evidence="2">
    <location>
        <begin position="145"/>
        <end position="163"/>
    </location>
</feature>
<dbReference type="InterPro" id="IPR018650">
    <property type="entry name" value="STSV1_Orf64"/>
</dbReference>
<evidence type="ECO:0000256" key="1">
    <source>
        <dbReference type="SAM" id="MobiDB-lite"/>
    </source>
</evidence>
<feature type="transmembrane region" description="Helical" evidence="2">
    <location>
        <begin position="350"/>
        <end position="371"/>
    </location>
</feature>
<organism evidence="3 4">
    <name type="scientific">Actinotignum urinale</name>
    <dbReference type="NCBI Taxonomy" id="190146"/>
    <lineage>
        <taxon>Bacteria</taxon>
        <taxon>Bacillati</taxon>
        <taxon>Actinomycetota</taxon>
        <taxon>Actinomycetes</taxon>
        <taxon>Actinomycetales</taxon>
        <taxon>Actinomycetaceae</taxon>
        <taxon>Actinotignum</taxon>
    </lineage>
</organism>
<feature type="transmembrane region" description="Helical" evidence="2">
    <location>
        <begin position="39"/>
        <end position="60"/>
    </location>
</feature>